<dbReference type="GO" id="GO:0016020">
    <property type="term" value="C:membrane"/>
    <property type="evidence" value="ECO:0007669"/>
    <property type="project" value="UniProtKB-SubCell"/>
</dbReference>
<dbReference type="OrthoDB" id="3558022at2759"/>
<protein>
    <recommendedName>
        <fullName evidence="4">Altered inheritance of mitochondria protein 11</fullName>
    </recommendedName>
</protein>
<keyword evidence="3 4" id="KW-0472">Membrane</keyword>
<dbReference type="AlphaFoldDB" id="K1Y8U5"/>
<gene>
    <name evidence="4" type="primary">AIM11</name>
    <name evidence="6" type="ORF">MBM_00677</name>
</gene>
<evidence type="ECO:0000256" key="3">
    <source>
        <dbReference type="ARBA" id="ARBA00023136"/>
    </source>
</evidence>
<comment type="subcellular location">
    <subcellularLocation>
        <location evidence="4">Membrane</location>
        <topology evidence="4">Multi-pass membrane protein</topology>
    </subcellularLocation>
</comment>
<evidence type="ECO:0000256" key="2">
    <source>
        <dbReference type="ARBA" id="ARBA00022989"/>
    </source>
</evidence>
<dbReference type="InParanoid" id="K1Y8U5"/>
<keyword evidence="7" id="KW-1185">Reference proteome</keyword>
<dbReference type="GeneID" id="18756612"/>
<accession>K1Y8U5</accession>
<feature type="transmembrane region" description="Helical" evidence="4">
    <location>
        <begin position="86"/>
        <end position="109"/>
    </location>
</feature>
<reference evidence="6 7" key="1">
    <citation type="journal article" date="2012" name="BMC Genomics">
        <title>Sequencing the genome of Marssonina brunnea reveals fungus-poplar co-evolution.</title>
        <authorList>
            <person name="Zhu S."/>
            <person name="Cao Y.-Z."/>
            <person name="Jiang C."/>
            <person name="Tan B.-Y."/>
            <person name="Wang Z."/>
            <person name="Feng S."/>
            <person name="Zhang L."/>
            <person name="Su X.-H."/>
            <person name="Brejova B."/>
            <person name="Vinar T."/>
            <person name="Xu M."/>
            <person name="Wang M.-X."/>
            <person name="Zhang S.-G."/>
            <person name="Huang M.-R."/>
            <person name="Wu R."/>
            <person name="Zhou Y."/>
        </authorList>
    </citation>
    <scope>NUCLEOTIDE SEQUENCE [LARGE SCALE GENOMIC DNA]</scope>
    <source>
        <strain evidence="6 7">MB_m1</strain>
    </source>
</reference>
<name>K1Y8U5_MARBU</name>
<evidence type="ECO:0000256" key="1">
    <source>
        <dbReference type="ARBA" id="ARBA00022692"/>
    </source>
</evidence>
<organism evidence="6 7">
    <name type="scientific">Marssonina brunnea f. sp. multigermtubi (strain MB_m1)</name>
    <name type="common">Marssonina leaf spot fungus</name>
    <dbReference type="NCBI Taxonomy" id="1072389"/>
    <lineage>
        <taxon>Eukaryota</taxon>
        <taxon>Fungi</taxon>
        <taxon>Dikarya</taxon>
        <taxon>Ascomycota</taxon>
        <taxon>Pezizomycotina</taxon>
        <taxon>Leotiomycetes</taxon>
        <taxon>Helotiales</taxon>
        <taxon>Drepanopezizaceae</taxon>
        <taxon>Drepanopeziza</taxon>
    </lineage>
</organism>
<evidence type="ECO:0000256" key="5">
    <source>
        <dbReference type="SAM" id="MobiDB-lite"/>
    </source>
</evidence>
<dbReference type="GO" id="GO:0005739">
    <property type="term" value="C:mitochondrion"/>
    <property type="evidence" value="ECO:0007669"/>
    <property type="project" value="TreeGrafter"/>
</dbReference>
<feature type="compositionally biased region" description="Low complexity" evidence="5">
    <location>
        <begin position="1"/>
        <end position="19"/>
    </location>
</feature>
<feature type="region of interest" description="Disordered" evidence="5">
    <location>
        <begin position="162"/>
        <end position="194"/>
    </location>
</feature>
<keyword evidence="1 4" id="KW-0812">Transmembrane</keyword>
<dbReference type="Proteomes" id="UP000006753">
    <property type="component" value="Unassembled WGS sequence"/>
</dbReference>
<proteinExistence type="inferred from homology"/>
<dbReference type="PANTHER" id="PTHR39136">
    <property type="entry name" value="ALTERED INHERITANCE OF MITOCHONDRIA PROTEIN 11"/>
    <property type="match status" value="1"/>
</dbReference>
<evidence type="ECO:0000256" key="4">
    <source>
        <dbReference type="RuleBase" id="RU367098"/>
    </source>
</evidence>
<dbReference type="InterPro" id="IPR038814">
    <property type="entry name" value="AIM11"/>
</dbReference>
<dbReference type="PANTHER" id="PTHR39136:SF1">
    <property type="entry name" value="ALTERED INHERITANCE OF MITOCHONDRIA PROTEIN 11"/>
    <property type="match status" value="1"/>
</dbReference>
<dbReference type="KEGG" id="mbe:MBM_00677"/>
<keyword evidence="2 4" id="KW-1133">Transmembrane helix</keyword>
<feature type="region of interest" description="Disordered" evidence="5">
    <location>
        <begin position="1"/>
        <end position="22"/>
    </location>
</feature>
<dbReference type="OMA" id="TNPHEYF"/>
<dbReference type="RefSeq" id="XP_007288566.1">
    <property type="nucleotide sequence ID" value="XM_007288504.1"/>
</dbReference>
<dbReference type="HOGENOM" id="CLU_084856_1_0_1"/>
<evidence type="ECO:0000313" key="6">
    <source>
        <dbReference type="EMBL" id="EKD21564.1"/>
    </source>
</evidence>
<sequence>MAEPQSTTPAPGAGASTTSNSESMFFSQRARRQLGLFAAGAGFFLLSTTVTRRSIARRNKSIMPKFYQPSNRTTIEINGAVEAIEALSLATLNVASVGIMFTGGLLWAFNISSVDDMRKKVRKNIGVVAEPTDQDEEQEMEEWFATVLARKEFKALRGEFGVRDDGTMDKKGDSTKDKREDSPKKDDEPPQKKP</sequence>
<dbReference type="EMBL" id="JH921428">
    <property type="protein sequence ID" value="EKD21564.1"/>
    <property type="molecule type" value="Genomic_DNA"/>
</dbReference>
<comment type="similarity">
    <text evidence="4">Belongs to the AIM11 family.</text>
</comment>
<dbReference type="eggNOG" id="ENOG502S3SI">
    <property type="taxonomic scope" value="Eukaryota"/>
</dbReference>
<evidence type="ECO:0000313" key="7">
    <source>
        <dbReference type="Proteomes" id="UP000006753"/>
    </source>
</evidence>
<feature type="transmembrane region" description="Helical" evidence="4">
    <location>
        <begin position="34"/>
        <end position="55"/>
    </location>
</feature>